<feature type="domain" description="Protein kinase" evidence="7">
    <location>
        <begin position="34"/>
        <end position="309"/>
    </location>
</feature>
<dbReference type="AlphaFoldDB" id="A0AAN5I8R5"/>
<evidence type="ECO:0000256" key="4">
    <source>
        <dbReference type="ARBA" id="ARBA00022840"/>
    </source>
</evidence>
<keyword evidence="9" id="KW-1185">Reference proteome</keyword>
<keyword evidence="4 6" id="KW-0067">ATP-binding</keyword>
<dbReference type="PANTHER" id="PTHR11042">
    <property type="entry name" value="EUKARYOTIC TRANSLATION INITIATION FACTOR 2-ALPHA KINASE EIF2-ALPHA KINASE -RELATED"/>
    <property type="match status" value="1"/>
</dbReference>
<evidence type="ECO:0000313" key="9">
    <source>
        <dbReference type="Proteomes" id="UP001328107"/>
    </source>
</evidence>
<comment type="caution">
    <text evidence="8">The sequence shown here is derived from an EMBL/GenBank/DDBJ whole genome shotgun (WGS) entry which is preliminary data.</text>
</comment>
<dbReference type="Proteomes" id="UP001328107">
    <property type="component" value="Unassembled WGS sequence"/>
</dbReference>
<dbReference type="InterPro" id="IPR050339">
    <property type="entry name" value="CC_SR_Kinase"/>
</dbReference>
<comment type="similarity">
    <text evidence="5">Belongs to the protein kinase superfamily. Ser/Thr protein kinase family. GCN2 subfamily.</text>
</comment>
<dbReference type="GO" id="GO:0005524">
    <property type="term" value="F:ATP binding"/>
    <property type="evidence" value="ECO:0007669"/>
    <property type="project" value="UniProtKB-UniRule"/>
</dbReference>
<evidence type="ECO:0000256" key="5">
    <source>
        <dbReference type="ARBA" id="ARBA00037982"/>
    </source>
</evidence>
<protein>
    <recommendedName>
        <fullName evidence="7">Protein kinase domain-containing protein</fullName>
    </recommendedName>
</protein>
<dbReference type="SUPFAM" id="SSF56112">
    <property type="entry name" value="Protein kinase-like (PK-like)"/>
    <property type="match status" value="1"/>
</dbReference>
<dbReference type="InterPro" id="IPR017441">
    <property type="entry name" value="Protein_kinase_ATP_BS"/>
</dbReference>
<dbReference type="InterPro" id="IPR008271">
    <property type="entry name" value="Ser/Thr_kinase_AS"/>
</dbReference>
<evidence type="ECO:0000256" key="6">
    <source>
        <dbReference type="PROSITE-ProRule" id="PRU10141"/>
    </source>
</evidence>
<dbReference type="Gene3D" id="3.30.200.20">
    <property type="entry name" value="Phosphorylase Kinase, domain 1"/>
    <property type="match status" value="1"/>
</dbReference>
<keyword evidence="2 6" id="KW-0547">Nucleotide-binding</keyword>
<feature type="binding site" evidence="6">
    <location>
        <position position="62"/>
    </location>
    <ligand>
        <name>ATP</name>
        <dbReference type="ChEBI" id="CHEBI:30616"/>
    </ligand>
</feature>
<gene>
    <name evidence="8" type="ORF">PMAYCL1PPCAC_27013</name>
</gene>
<keyword evidence="1" id="KW-0808">Transferase</keyword>
<dbReference type="Gene3D" id="1.10.510.10">
    <property type="entry name" value="Transferase(Phosphotransferase) domain 1"/>
    <property type="match status" value="1"/>
</dbReference>
<dbReference type="PANTHER" id="PTHR11042:SF91">
    <property type="entry name" value="EUKARYOTIC TRANSLATION INITIATION FACTOR 2-ALPHA KINASE"/>
    <property type="match status" value="1"/>
</dbReference>
<evidence type="ECO:0000256" key="3">
    <source>
        <dbReference type="ARBA" id="ARBA00022777"/>
    </source>
</evidence>
<feature type="non-terminal residue" evidence="8">
    <location>
        <position position="1"/>
    </location>
</feature>
<proteinExistence type="inferred from homology"/>
<dbReference type="SMART" id="SM00220">
    <property type="entry name" value="S_TKc"/>
    <property type="match status" value="1"/>
</dbReference>
<sequence length="665" mass="75810">LGRPNFTHTFHQIFMAIDREALLSEYNSIFLSKFRVQSILGAGAFGCVYEAECDGYSYAVKKIPVVRSGENRAAKEVEYMKGLSHSNIVEYKDSWFEEPPIGWQNVVNSFIIDELNENDNKTKKKEMNNKLGVKFLYIQMEWISRNKTRTLTRMHRWFKQIASAVAYLHSKEINIIHRDLKPSNILLTNANELKICDMGIATSISRLDGEQEVDKTRTFRTGTPLYWAPEQIMLSCTSKVDIFALGLILAEMCIPMKDKERETVFDSYRDGNANDFTDQPNLNDLIERLTKSNPKDRPECQEIFEHAFIKCFQEKKLFEQAKILTKISAESISSRKSTKNRSASTQGNYDSAGTVVSAFDLTGFTSEFKGRRRRLKSVHDTYLHVNENTRMVDFVEGEPGASETWTILEWGGKVVFKANVSPDAFLRASDDAFVNLAVDVQEREKWRPFKNDNGSWSFCSALDTWLSVRDNGTVTTTLTRSDWEMFRLEAWISSVGPSESVQKTGRCLIQADLTWLGWYLAVDASNSVYLGNRYAESNTCWTIDSLGGELVSLTTDDGRYLSGRPNGEVVLASCYKEDEWWRVIPNENGTYSFENSYGKYLSLKCEPARGTIDCVGHCLRAEKLTIQWLEKTEGGQNGNAQNGNNSPFNSPWRYSLRSWELLHVA</sequence>
<accession>A0AAN5I8R5</accession>
<dbReference type="InterPro" id="IPR008999">
    <property type="entry name" value="Actin-crosslinking"/>
</dbReference>
<dbReference type="PROSITE" id="PS00108">
    <property type="entry name" value="PROTEIN_KINASE_ST"/>
    <property type="match status" value="1"/>
</dbReference>
<dbReference type="EMBL" id="BTRK01000006">
    <property type="protein sequence ID" value="GMR56818.1"/>
    <property type="molecule type" value="Genomic_DNA"/>
</dbReference>
<reference evidence="9" key="1">
    <citation type="submission" date="2022-10" db="EMBL/GenBank/DDBJ databases">
        <title>Genome assembly of Pristionchus species.</title>
        <authorList>
            <person name="Yoshida K."/>
            <person name="Sommer R.J."/>
        </authorList>
    </citation>
    <scope>NUCLEOTIDE SEQUENCE [LARGE SCALE GENOMIC DNA]</scope>
    <source>
        <strain evidence="9">RS5460</strain>
    </source>
</reference>
<dbReference type="PROSITE" id="PS00107">
    <property type="entry name" value="PROTEIN_KINASE_ATP"/>
    <property type="match status" value="1"/>
</dbReference>
<dbReference type="GO" id="GO:0005634">
    <property type="term" value="C:nucleus"/>
    <property type="evidence" value="ECO:0007669"/>
    <property type="project" value="TreeGrafter"/>
</dbReference>
<dbReference type="Pfam" id="PF00069">
    <property type="entry name" value="Pkinase"/>
    <property type="match status" value="1"/>
</dbReference>
<evidence type="ECO:0000313" key="8">
    <source>
        <dbReference type="EMBL" id="GMR56818.1"/>
    </source>
</evidence>
<dbReference type="InterPro" id="IPR011009">
    <property type="entry name" value="Kinase-like_dom_sf"/>
</dbReference>
<dbReference type="PROSITE" id="PS50011">
    <property type="entry name" value="PROTEIN_KINASE_DOM"/>
    <property type="match status" value="1"/>
</dbReference>
<dbReference type="Gene3D" id="2.80.10.50">
    <property type="match status" value="2"/>
</dbReference>
<dbReference type="GO" id="GO:0004694">
    <property type="term" value="F:eukaryotic translation initiation factor 2alpha kinase activity"/>
    <property type="evidence" value="ECO:0007669"/>
    <property type="project" value="TreeGrafter"/>
</dbReference>
<evidence type="ECO:0000259" key="7">
    <source>
        <dbReference type="PROSITE" id="PS50011"/>
    </source>
</evidence>
<organism evidence="8 9">
    <name type="scientific">Pristionchus mayeri</name>
    <dbReference type="NCBI Taxonomy" id="1317129"/>
    <lineage>
        <taxon>Eukaryota</taxon>
        <taxon>Metazoa</taxon>
        <taxon>Ecdysozoa</taxon>
        <taxon>Nematoda</taxon>
        <taxon>Chromadorea</taxon>
        <taxon>Rhabditida</taxon>
        <taxon>Rhabditina</taxon>
        <taxon>Diplogasteromorpha</taxon>
        <taxon>Diplogasteroidea</taxon>
        <taxon>Neodiplogasteridae</taxon>
        <taxon>Pristionchus</taxon>
    </lineage>
</organism>
<dbReference type="CDD" id="cd00257">
    <property type="entry name" value="beta-trefoil_FSCN-like"/>
    <property type="match status" value="2"/>
</dbReference>
<evidence type="ECO:0000256" key="2">
    <source>
        <dbReference type="ARBA" id="ARBA00022741"/>
    </source>
</evidence>
<dbReference type="InterPro" id="IPR000719">
    <property type="entry name" value="Prot_kinase_dom"/>
</dbReference>
<dbReference type="SUPFAM" id="SSF50405">
    <property type="entry name" value="Actin-crosslinking proteins"/>
    <property type="match status" value="2"/>
</dbReference>
<keyword evidence="3" id="KW-0418">Kinase</keyword>
<dbReference type="GO" id="GO:0005737">
    <property type="term" value="C:cytoplasm"/>
    <property type="evidence" value="ECO:0007669"/>
    <property type="project" value="TreeGrafter"/>
</dbReference>
<name>A0AAN5I8R5_9BILA</name>
<evidence type="ECO:0000256" key="1">
    <source>
        <dbReference type="ARBA" id="ARBA00022679"/>
    </source>
</evidence>